<dbReference type="InterPro" id="IPR036866">
    <property type="entry name" value="RibonucZ/Hydroxyglut_hydro"/>
</dbReference>
<dbReference type="InterPro" id="IPR052159">
    <property type="entry name" value="Competence_DNA_uptake"/>
</dbReference>
<gene>
    <name evidence="7" type="ORF">JI735_19690</name>
</gene>
<dbReference type="EMBL" id="CP068595">
    <property type="protein sequence ID" value="QQZ58953.1"/>
    <property type="molecule type" value="Genomic_DNA"/>
</dbReference>
<keyword evidence="8" id="KW-1185">Reference proteome</keyword>
<feature type="compositionally biased region" description="Low complexity" evidence="4">
    <location>
        <begin position="61"/>
        <end position="88"/>
    </location>
</feature>
<evidence type="ECO:0000259" key="6">
    <source>
        <dbReference type="SMART" id="SM00849"/>
    </source>
</evidence>
<feature type="chain" id="PRO_5037123479" evidence="5">
    <location>
        <begin position="25"/>
        <end position="352"/>
    </location>
</feature>
<feature type="signal peptide" evidence="5">
    <location>
        <begin position="1"/>
        <end position="24"/>
    </location>
</feature>
<comment type="catalytic activity">
    <reaction evidence="1">
        <text>3',5'-cyclic CMP + H2O = CMP + H(+)</text>
        <dbReference type="Rhea" id="RHEA:72675"/>
        <dbReference type="ChEBI" id="CHEBI:15377"/>
        <dbReference type="ChEBI" id="CHEBI:15378"/>
        <dbReference type="ChEBI" id="CHEBI:58003"/>
        <dbReference type="ChEBI" id="CHEBI:60377"/>
    </reaction>
    <physiologicalReaction direction="left-to-right" evidence="1">
        <dbReference type="Rhea" id="RHEA:72676"/>
    </physiologicalReaction>
</comment>
<proteinExistence type="predicted"/>
<dbReference type="InterPro" id="IPR035681">
    <property type="entry name" value="ComA-like_MBL"/>
</dbReference>
<dbReference type="Pfam" id="PF00753">
    <property type="entry name" value="Lactamase_B"/>
    <property type="match status" value="1"/>
</dbReference>
<accession>A0A974P8V7</accession>
<dbReference type="PANTHER" id="PTHR30619">
    <property type="entry name" value="DNA INTERNALIZATION/COMPETENCE PROTEIN COMEC/REC2"/>
    <property type="match status" value="1"/>
</dbReference>
<sequence length="352" mass="37555">MKKRIALSMILSVLLILLPVIANAHPGRTDSNGGHYCRTNCAKWGLENGEYHYHNGGGSNSAPAATAKPTTKPATKPTSKPTATPAPTLIVPKKQNIGTLQVYYFDVGQGDSTLIRTPKNQYILIDGGNNDQGKNVVKYLNALGVKTLDAMVATHPDADHIGGLDDVLKALDVKSVYAPKVSHTTETYKDFLTAVKNEGRTIKSVTKGVAIPLTGVDAKFLAPINSYGDDLNDWSAVLRVTYKNKSFLFTGDAEKASENDMLADGLNLKADVLKVGHHGSSSSTSKAFLDAVKPKYAVISVGKNNYGHPDSGILTRLKNANVSVLRTDQKGTITAICDGNNITFTTTKGASK</sequence>
<dbReference type="CDD" id="cd07731">
    <property type="entry name" value="ComA-like_MBL-fold"/>
    <property type="match status" value="1"/>
</dbReference>
<dbReference type="Gene3D" id="3.60.15.10">
    <property type="entry name" value="Ribonuclease Z/Hydroxyacylglutathione hydrolase-like"/>
    <property type="match status" value="1"/>
</dbReference>
<evidence type="ECO:0000256" key="1">
    <source>
        <dbReference type="ARBA" id="ARBA00034221"/>
    </source>
</evidence>
<dbReference type="Proteomes" id="UP000595841">
    <property type="component" value="Chromosome"/>
</dbReference>
<evidence type="ECO:0000256" key="4">
    <source>
        <dbReference type="SAM" id="MobiDB-lite"/>
    </source>
</evidence>
<feature type="domain" description="Metallo-beta-lactamase" evidence="6">
    <location>
        <begin position="109"/>
        <end position="303"/>
    </location>
</feature>
<dbReference type="PANTHER" id="PTHR30619:SF7">
    <property type="entry name" value="BETA-LACTAMASE DOMAIN PROTEIN"/>
    <property type="match status" value="1"/>
</dbReference>
<evidence type="ECO:0000256" key="5">
    <source>
        <dbReference type="SAM" id="SignalP"/>
    </source>
</evidence>
<evidence type="ECO:0000256" key="3">
    <source>
        <dbReference type="ARBA" id="ARBA00048505"/>
    </source>
</evidence>
<dbReference type="NCBIfam" id="NF033223">
    <property type="entry name" value="YHYH_alt"/>
    <property type="match status" value="1"/>
</dbReference>
<dbReference type="AlphaFoldDB" id="A0A974P8V7"/>
<dbReference type="InterPro" id="IPR001279">
    <property type="entry name" value="Metallo-B-lactamas"/>
</dbReference>
<dbReference type="SMART" id="SM00849">
    <property type="entry name" value="Lactamase_B"/>
    <property type="match status" value="1"/>
</dbReference>
<organism evidence="7 8">
    <name type="scientific">Paenibacillus sonchi</name>
    <dbReference type="NCBI Taxonomy" id="373687"/>
    <lineage>
        <taxon>Bacteria</taxon>
        <taxon>Bacillati</taxon>
        <taxon>Bacillota</taxon>
        <taxon>Bacilli</taxon>
        <taxon>Bacillales</taxon>
        <taxon>Paenibacillaceae</taxon>
        <taxon>Paenibacillus</taxon>
        <taxon>Paenibacillus sonchi group</taxon>
    </lineage>
</organism>
<dbReference type="InterPro" id="IPR047773">
    <property type="entry name" value="YHYH_dom_bact"/>
</dbReference>
<evidence type="ECO:0000256" key="2">
    <source>
        <dbReference type="ARBA" id="ARBA00034301"/>
    </source>
</evidence>
<comment type="function">
    <text evidence="2">Counteracts the endogenous Pycsar antiviral defense system. Phosphodiesterase that enables metal-dependent hydrolysis of host cyclic nucleotide Pycsar defense signals such as cCMP and cUMP.</text>
</comment>
<feature type="region of interest" description="Disordered" evidence="4">
    <location>
        <begin position="55"/>
        <end position="88"/>
    </location>
</feature>
<protein>
    <submittedName>
        <fullName evidence="7">MBL fold metallo-hydrolase</fullName>
    </submittedName>
</protein>
<name>A0A974P8V7_9BACL</name>
<dbReference type="KEGG" id="pson:JI735_19690"/>
<keyword evidence="5" id="KW-0732">Signal</keyword>
<reference evidence="7 8" key="1">
    <citation type="submission" date="2021-01" db="EMBL/GenBank/DDBJ databases">
        <title>Whole genome sequence of Paenibacillus sonchi LMG 24727 for comparative genomics.</title>
        <authorList>
            <person name="Lee G."/>
            <person name="Kim M.-J."/>
            <person name="Lim K."/>
            <person name="Shin J.-H."/>
        </authorList>
    </citation>
    <scope>NUCLEOTIDE SEQUENCE [LARGE SCALE GENOMIC DNA]</scope>
    <source>
        <strain evidence="7 8">LMG 24727</strain>
    </source>
</reference>
<dbReference type="RefSeq" id="WP_039833836.1">
    <property type="nucleotide sequence ID" value="NZ_CP068595.1"/>
</dbReference>
<evidence type="ECO:0000313" key="8">
    <source>
        <dbReference type="Proteomes" id="UP000595841"/>
    </source>
</evidence>
<evidence type="ECO:0000313" key="7">
    <source>
        <dbReference type="EMBL" id="QQZ58953.1"/>
    </source>
</evidence>
<comment type="catalytic activity">
    <reaction evidence="3">
        <text>3',5'-cyclic UMP + H2O = UMP + H(+)</text>
        <dbReference type="Rhea" id="RHEA:70575"/>
        <dbReference type="ChEBI" id="CHEBI:15377"/>
        <dbReference type="ChEBI" id="CHEBI:15378"/>
        <dbReference type="ChEBI" id="CHEBI:57865"/>
        <dbReference type="ChEBI" id="CHEBI:184387"/>
    </reaction>
    <physiologicalReaction direction="left-to-right" evidence="3">
        <dbReference type="Rhea" id="RHEA:70576"/>
    </physiologicalReaction>
</comment>
<dbReference type="SUPFAM" id="SSF56281">
    <property type="entry name" value="Metallo-hydrolase/oxidoreductase"/>
    <property type="match status" value="1"/>
</dbReference>